<feature type="domain" description="T6SS Phospholipase effector Tle1-like catalytic" evidence="2">
    <location>
        <begin position="42"/>
        <end position="377"/>
    </location>
</feature>
<feature type="signal peptide" evidence="1">
    <location>
        <begin position="1"/>
        <end position="24"/>
    </location>
</feature>
<protein>
    <recommendedName>
        <fullName evidence="2">T6SS Phospholipase effector Tle1-like catalytic domain-containing protein</fullName>
    </recommendedName>
</protein>
<evidence type="ECO:0000313" key="4">
    <source>
        <dbReference type="Proteomes" id="UP000297245"/>
    </source>
</evidence>
<feature type="chain" id="PRO_5020713975" description="T6SS Phospholipase effector Tle1-like catalytic domain-containing protein" evidence="1">
    <location>
        <begin position="25"/>
        <end position="550"/>
    </location>
</feature>
<dbReference type="InterPro" id="IPR018712">
    <property type="entry name" value="Tle1-like_cat"/>
</dbReference>
<evidence type="ECO:0000259" key="2">
    <source>
        <dbReference type="Pfam" id="PF09994"/>
    </source>
</evidence>
<evidence type="ECO:0000256" key="1">
    <source>
        <dbReference type="SAM" id="SignalP"/>
    </source>
</evidence>
<dbReference type="InterPro" id="IPR029058">
    <property type="entry name" value="AB_hydrolase_fold"/>
</dbReference>
<dbReference type="Pfam" id="PF09994">
    <property type="entry name" value="T6SS_Tle1-like_cat"/>
    <property type="match status" value="1"/>
</dbReference>
<reference evidence="3 4" key="1">
    <citation type="journal article" date="2019" name="Nat. Ecol. Evol.">
        <title>Megaphylogeny resolves global patterns of mushroom evolution.</title>
        <authorList>
            <person name="Varga T."/>
            <person name="Krizsan K."/>
            <person name="Foldi C."/>
            <person name="Dima B."/>
            <person name="Sanchez-Garcia M."/>
            <person name="Sanchez-Ramirez S."/>
            <person name="Szollosi G.J."/>
            <person name="Szarkandi J.G."/>
            <person name="Papp V."/>
            <person name="Albert L."/>
            <person name="Andreopoulos W."/>
            <person name="Angelini C."/>
            <person name="Antonin V."/>
            <person name="Barry K.W."/>
            <person name="Bougher N.L."/>
            <person name="Buchanan P."/>
            <person name="Buyck B."/>
            <person name="Bense V."/>
            <person name="Catcheside P."/>
            <person name="Chovatia M."/>
            <person name="Cooper J."/>
            <person name="Damon W."/>
            <person name="Desjardin D."/>
            <person name="Finy P."/>
            <person name="Geml J."/>
            <person name="Haridas S."/>
            <person name="Hughes K."/>
            <person name="Justo A."/>
            <person name="Karasinski D."/>
            <person name="Kautmanova I."/>
            <person name="Kiss B."/>
            <person name="Kocsube S."/>
            <person name="Kotiranta H."/>
            <person name="LaButti K.M."/>
            <person name="Lechner B.E."/>
            <person name="Liimatainen K."/>
            <person name="Lipzen A."/>
            <person name="Lukacs Z."/>
            <person name="Mihaltcheva S."/>
            <person name="Morgado L.N."/>
            <person name="Niskanen T."/>
            <person name="Noordeloos M.E."/>
            <person name="Ohm R.A."/>
            <person name="Ortiz-Santana B."/>
            <person name="Ovrebo C."/>
            <person name="Racz N."/>
            <person name="Riley R."/>
            <person name="Savchenko A."/>
            <person name="Shiryaev A."/>
            <person name="Soop K."/>
            <person name="Spirin V."/>
            <person name="Szebenyi C."/>
            <person name="Tomsovsky M."/>
            <person name="Tulloss R.E."/>
            <person name="Uehling J."/>
            <person name="Grigoriev I.V."/>
            <person name="Vagvolgyi C."/>
            <person name="Papp T."/>
            <person name="Martin F.M."/>
            <person name="Miettinen O."/>
            <person name="Hibbett D.S."/>
            <person name="Nagy L.G."/>
        </authorList>
    </citation>
    <scope>NUCLEOTIDE SEQUENCE [LARGE SCALE GENOMIC DNA]</scope>
    <source>
        <strain evidence="3 4">CBS 962.96</strain>
    </source>
</reference>
<gene>
    <name evidence="3" type="ORF">K435DRAFT_856204</name>
</gene>
<dbReference type="EMBL" id="ML179128">
    <property type="protein sequence ID" value="THU98866.1"/>
    <property type="molecule type" value="Genomic_DNA"/>
</dbReference>
<dbReference type="PANTHER" id="PTHR33840:SF1">
    <property type="entry name" value="TLE1 PHOSPHOLIPASE DOMAIN-CONTAINING PROTEIN"/>
    <property type="match status" value="1"/>
</dbReference>
<organism evidence="3 4">
    <name type="scientific">Dendrothele bispora (strain CBS 962.96)</name>
    <dbReference type="NCBI Taxonomy" id="1314807"/>
    <lineage>
        <taxon>Eukaryota</taxon>
        <taxon>Fungi</taxon>
        <taxon>Dikarya</taxon>
        <taxon>Basidiomycota</taxon>
        <taxon>Agaricomycotina</taxon>
        <taxon>Agaricomycetes</taxon>
        <taxon>Agaricomycetidae</taxon>
        <taxon>Agaricales</taxon>
        <taxon>Agaricales incertae sedis</taxon>
        <taxon>Dendrothele</taxon>
    </lineage>
</organism>
<dbReference type="AlphaFoldDB" id="A0A4S8M905"/>
<dbReference type="Proteomes" id="UP000297245">
    <property type="component" value="Unassembled WGS sequence"/>
</dbReference>
<evidence type="ECO:0000313" key="3">
    <source>
        <dbReference type="EMBL" id="THU98866.1"/>
    </source>
</evidence>
<dbReference type="SUPFAM" id="SSF53474">
    <property type="entry name" value="alpha/beta-Hydrolases"/>
    <property type="match status" value="1"/>
</dbReference>
<keyword evidence="1" id="KW-0732">Signal</keyword>
<dbReference type="PANTHER" id="PTHR33840">
    <property type="match status" value="1"/>
</dbReference>
<keyword evidence="4" id="KW-1185">Reference proteome</keyword>
<sequence length="550" mass="62344">MQTLYFHLPPLLLALFILFSGVQSQQVPLKAAVSSETKDPGRKLIFLFDGTGNGLDDSRPTNVDRFRELLYNDSQSASEQVVKYYTGIGTYRPSGVSHVIPFYSKGLQLMDQGVAVYFPDHVMNAYKELCETYKPGDKISIFGFSRGAYTARAVAAVVSHFGILRKQDLETDIPSFMGRNVAKVVDSLRRSKRTRGALEAVFETYFNLEPFDRRRHSIEAYNKSKREFLHNAATFRDTYSTKPVEIDFLGVWDCVNSVGVLRARGAWFTSFNPYVKVFRHAVSLDERRSKFDRSMWEHKNESEMAKIMPGRIDSTDVEQVWFAGSHSDVGGGSVQIERGTGKCKFFIHCAAPVDFISVSANDRTSSLANISLRWMIMECFRTGSGIIFNTMQLKQTGLLPQESPLLESPGLVVWASQSNLAKYITSENIKENDLDTLAEIHDQLKNSWLKPSRWGWSALEWMRVKKWDPDNSEVTYKRNKGQGRKIQYRNPSAQHGIACAQSSKNGKIKIHQSVKTRMESDKKYVPAARLVLDSGEKDISVECPEVEWVQ</sequence>
<proteinExistence type="predicted"/>
<accession>A0A4S8M905</accession>
<dbReference type="OrthoDB" id="3162439at2759"/>
<name>A0A4S8M905_DENBC</name>